<dbReference type="Gene3D" id="1.20.1610.10">
    <property type="entry name" value="alpha-1,2-mannosidases domains"/>
    <property type="match status" value="1"/>
</dbReference>
<feature type="region of interest" description="Disordered" evidence="1">
    <location>
        <begin position="1173"/>
        <end position="1215"/>
    </location>
</feature>
<dbReference type="NCBIfam" id="TIGR01180">
    <property type="entry name" value="aman2_put"/>
    <property type="match status" value="1"/>
</dbReference>
<dbReference type="SUPFAM" id="SSF49299">
    <property type="entry name" value="PKD domain"/>
    <property type="match status" value="2"/>
</dbReference>
<dbReference type="GO" id="GO:0000224">
    <property type="term" value="F:peptide-N4-(N-acetyl-beta-glucosaminyl)asparagine amidase activity"/>
    <property type="evidence" value="ECO:0007669"/>
    <property type="project" value="TreeGrafter"/>
</dbReference>
<dbReference type="InterPro" id="IPR000601">
    <property type="entry name" value="PKD_dom"/>
</dbReference>
<dbReference type="FunFam" id="3.30.2080.10:FF:000001">
    <property type="entry name" value="Alpha-1,2-mannosidase subfamily"/>
    <property type="match status" value="1"/>
</dbReference>
<keyword evidence="6" id="KW-1185">Reference proteome</keyword>
<evidence type="ECO:0000313" key="5">
    <source>
        <dbReference type="EMBL" id="QDZ15649.1"/>
    </source>
</evidence>
<dbReference type="InterPro" id="IPR035986">
    <property type="entry name" value="PKD_dom_sf"/>
</dbReference>
<feature type="compositionally biased region" description="Polar residues" evidence="1">
    <location>
        <begin position="1199"/>
        <end position="1209"/>
    </location>
</feature>
<dbReference type="InterPro" id="IPR013783">
    <property type="entry name" value="Ig-like_fold"/>
</dbReference>
<dbReference type="Pfam" id="PF00754">
    <property type="entry name" value="F5_F8_type_C"/>
    <property type="match status" value="1"/>
</dbReference>
<dbReference type="Gene3D" id="3.30.2080.10">
    <property type="entry name" value="GH92 mannosidase domain"/>
    <property type="match status" value="1"/>
</dbReference>
<keyword evidence="5" id="KW-0067">ATP-binding</keyword>
<feature type="domain" description="F5/8 type C" evidence="3">
    <location>
        <begin position="98"/>
        <end position="193"/>
    </location>
</feature>
<dbReference type="Gene3D" id="2.60.40.10">
    <property type="entry name" value="Immunoglobulins"/>
    <property type="match status" value="1"/>
</dbReference>
<feature type="domain" description="PKD" evidence="4">
    <location>
        <begin position="1376"/>
        <end position="1431"/>
    </location>
</feature>
<reference evidence="5 6" key="1">
    <citation type="submission" date="2019-07" db="EMBL/GenBank/DDBJ databases">
        <title>Full genome sequence of Humibacter sp. WJ7-1.</title>
        <authorList>
            <person name="Im W.-T."/>
        </authorList>
    </citation>
    <scope>NUCLEOTIDE SEQUENCE [LARGE SCALE GENOMIC DNA]</scope>
    <source>
        <strain evidence="5 6">WJ7-1</strain>
    </source>
</reference>
<keyword evidence="2" id="KW-0812">Transmembrane</keyword>
<feature type="region of interest" description="Disordered" evidence="1">
    <location>
        <begin position="1"/>
        <end position="36"/>
    </location>
</feature>
<evidence type="ECO:0000259" key="3">
    <source>
        <dbReference type="PROSITE" id="PS50022"/>
    </source>
</evidence>
<protein>
    <submittedName>
        <fullName evidence="5">ATP-binding protein</fullName>
    </submittedName>
</protein>
<keyword evidence="2" id="KW-0472">Membrane</keyword>
<evidence type="ECO:0000259" key="4">
    <source>
        <dbReference type="PROSITE" id="PS50093"/>
    </source>
</evidence>
<dbReference type="InterPro" id="IPR008928">
    <property type="entry name" value="6-hairpin_glycosidase_sf"/>
</dbReference>
<feature type="compositionally biased region" description="Polar residues" evidence="1">
    <location>
        <begin position="1176"/>
        <end position="1188"/>
    </location>
</feature>
<dbReference type="SUPFAM" id="SSF49785">
    <property type="entry name" value="Galactose-binding domain-like"/>
    <property type="match status" value="2"/>
</dbReference>
<dbReference type="KEGG" id="huw:FPZ11_13575"/>
<dbReference type="Gene3D" id="1.20.1050.60">
    <property type="entry name" value="alpha-1,2-mannosidase"/>
    <property type="match status" value="1"/>
</dbReference>
<dbReference type="Gene3D" id="2.70.98.10">
    <property type="match status" value="1"/>
</dbReference>
<dbReference type="PROSITE" id="PS50022">
    <property type="entry name" value="FA58C_3"/>
    <property type="match status" value="1"/>
</dbReference>
<dbReference type="InterPro" id="IPR041371">
    <property type="entry name" value="GH92_N"/>
</dbReference>
<gene>
    <name evidence="5" type="ORF">FPZ11_13575</name>
</gene>
<keyword evidence="5" id="KW-0547">Nucleotide-binding</keyword>
<sequence length="1977" mass="206814">MRPEPFRTHNTTHTADTRMSRPATEGPRMSQPTRPRRAALRRAALTFLVIGGVVGSSALAASPAVAATPGSFSTSFESGDQQPLVSIVATRNGADLQKNVRATGSNPGDFTKSVAEITASGDNPPNEVESKLADSDPSTKWLVKANTGWAQYHFNEPHVVTSYTLTSANDTPTRDPQDWTVAGSTDGSNWTTIDTRSGVSFASRFQRQSFTVSADKQAAYSYFRLTVTKNGGDGDVQLGDWNLIQAADPNAQQQPMLTAVGNGPTAGYNIKAGVGFTGLKALEYSGEAVTKGEASETNVLYSGLNIPVGDGSRLEYKIFPELTNGDLQYPSTYAAVDILFTDGTYLSDLGATDQHDYPLTAQGQGQSKILYAAQWNDVQSSLGAVASGKTIDSILFSYDNPDATATTQFQGWIDDLKIDATTPKIDGSSLTNYVDTRRGSDADGTFSRGATLPVTAMPNGFNFYTPLTDATSQSREYLYKEANDNNNLPVFQGLGVSHEPSPWMGDRDQVSVMPSLAATPSGNAASRGIEFSHDDEVAQPDYYGVTLKDGIKAEMTPADHSVIERFTFPAGNKTSSIVLDTTDDNGQFSLSQDGTFTGWVDNGSGYGRTRMYVYGAYDGTLTPTGTGNLSGSHAGSSYNQFDTSSDHTVTLRLSTSYISVDQAKKNFGYEVQGKSFDDIRTAAQDAWNKKLGVIKVKDASDTKLVTLYSNLYRLNLYPNEQFENTGTAANPVYQYASPVSAATGSSSTTATGAKIVTGKLYVNNGFWDTYRTVWPAYSLLYPKFASEIIDGFVQQYRDGGWIARWSSPGYADMMTGTSADVAFADAYMRGVQLKDPLATFDAAVKDATVVSSNSATGRKGLDTSEFLGYTSTSLGQSVSWSLEGYINDFGIGNMAAKLATDPDIVKNHPERIQELKDDAAYFTNRAKEYVNLFDPSTGFFRGKDSSGAFSSSAFDPTSWSGDYTETDGWTFGFAVPQDVNGLANLLGGKDALEKKLDLYLSTPEVANNTGLNGGIIHEQAEARDTRLGQLGMSNQPAHAIPYMYDYTNDPAKTQALVRQIMQRLYVGDEIGQGYPGDEDNGEMSAWYVLSSLGIYPDQAGSSSWLIGSPQFDNATVTTDAGKTIVVNAENNSTKNVYVQGLTVNGAVHDSTSIDQSELTSADTTTLDFSMGATASDWGTANTPKSLTTGDKPADPLADSTGSQYGTGTSRDGENTAALFDNTSDTQVTFSSDEPQVTFTYAHAKQTVQQYTITSGTSAGDPKSWQLQGSNDGTTWTTVDERTNQTFAYRQQTEPFTVSEPGSFKQYRLNVTASTSASPSIAELELLADPQGTTGGAIAVTGATGLTATAGSAAKLALGTVTGGVAKDASGYTASVDWGDGTPSDDVTVTAQGFGSYALSGQHTFAEPGVYRATITVSDGTTHAVATADVNVSYVAADSLVGAFDRVCIGDDGVPGANCDGKNWSYSRQALQAAGVTAGKSVTVPGTDLAFALPVVAAGQPDNAIGAGQSIRLDLPKDATQLSFIGSGTQGNQDTTGTVTFTDGSTASVPMQFSDWTIGGNSNGTPSYGNIIVAKSGYRLLSGAKDTAVPFLFATAPYTIPQGKTVASITLPDQSGTSETSQGRIHVFAIATDGTQAAPLTVKAAGDVTATAGAASHVSLGTVSGGDPIADGSYTARVQWGDATTTEDADVTVKDGVGTITGSHTYADAGDYTISVTAVDRDTSAATTLKAHVEPATPQYSPTLAVSGSSTVKPGDSVTVKGSGFAPDEKVTITLDTTPSVKQDVTADGKGDLEASITVPSAAAPGDHTITAVGATSDVPAGAAVTVSGSTPPVTYSPEVVLSTSAGSVGQVVQLTGDGFAPGETVAMTMHSSSLSLGTVKANAQGTITGSFTVPAGIDVGRHTVEFSGDVSKTAVSLPFVVLKPGAPASSVPSAAKAPLADTGLPYDVGGVAMIAILVLLAGAAAIAVVRRRKRRTL</sequence>
<evidence type="ECO:0000256" key="2">
    <source>
        <dbReference type="SAM" id="Phobius"/>
    </source>
</evidence>
<dbReference type="GO" id="GO:0005975">
    <property type="term" value="P:carbohydrate metabolic process"/>
    <property type="evidence" value="ECO:0007669"/>
    <property type="project" value="InterPro"/>
</dbReference>
<dbReference type="Proteomes" id="UP000320216">
    <property type="component" value="Chromosome"/>
</dbReference>
<dbReference type="Pfam" id="PF17678">
    <property type="entry name" value="Glyco_hydro_92N"/>
    <property type="match status" value="1"/>
</dbReference>
<dbReference type="GO" id="GO:0005829">
    <property type="term" value="C:cytosol"/>
    <property type="evidence" value="ECO:0007669"/>
    <property type="project" value="TreeGrafter"/>
</dbReference>
<dbReference type="InterPro" id="IPR005887">
    <property type="entry name" value="GH92_a_mannosidase_put"/>
</dbReference>
<dbReference type="PANTHER" id="PTHR12143:SF43">
    <property type="entry name" value="PUTATIVE-RELATED"/>
    <property type="match status" value="1"/>
</dbReference>
<proteinExistence type="predicted"/>
<dbReference type="GO" id="GO:0006516">
    <property type="term" value="P:glycoprotein catabolic process"/>
    <property type="evidence" value="ECO:0007669"/>
    <property type="project" value="TreeGrafter"/>
</dbReference>
<dbReference type="InterPro" id="IPR014718">
    <property type="entry name" value="GH-type_carb-bd"/>
</dbReference>
<dbReference type="InterPro" id="IPR050883">
    <property type="entry name" value="PNGase"/>
</dbReference>
<dbReference type="InterPro" id="IPR000421">
    <property type="entry name" value="FA58C"/>
</dbReference>
<dbReference type="GO" id="GO:0030246">
    <property type="term" value="F:carbohydrate binding"/>
    <property type="evidence" value="ECO:0007669"/>
    <property type="project" value="InterPro"/>
</dbReference>
<dbReference type="GO" id="GO:0005524">
    <property type="term" value="F:ATP binding"/>
    <property type="evidence" value="ECO:0007669"/>
    <property type="project" value="UniProtKB-KW"/>
</dbReference>
<name>A0A5B8M6A1_9MICO</name>
<dbReference type="SUPFAM" id="SSF48208">
    <property type="entry name" value="Six-hairpin glycosidases"/>
    <property type="match status" value="1"/>
</dbReference>
<dbReference type="PROSITE" id="PS50093">
    <property type="entry name" value="PKD"/>
    <property type="match status" value="1"/>
</dbReference>
<dbReference type="OrthoDB" id="9804511at2"/>
<evidence type="ECO:0000313" key="6">
    <source>
        <dbReference type="Proteomes" id="UP000320216"/>
    </source>
</evidence>
<dbReference type="Pfam" id="PF07971">
    <property type="entry name" value="Glyco_hydro_92"/>
    <property type="match status" value="1"/>
</dbReference>
<dbReference type="InterPro" id="IPR008979">
    <property type="entry name" value="Galactose-bd-like_sf"/>
</dbReference>
<evidence type="ECO:0000256" key="1">
    <source>
        <dbReference type="SAM" id="MobiDB-lite"/>
    </source>
</evidence>
<dbReference type="PANTHER" id="PTHR12143">
    <property type="entry name" value="PEPTIDE N-GLYCANASE PNGASE -RELATED"/>
    <property type="match status" value="1"/>
</dbReference>
<dbReference type="InterPro" id="IPR012939">
    <property type="entry name" value="Glyco_hydro_92"/>
</dbReference>
<feature type="transmembrane region" description="Helical" evidence="2">
    <location>
        <begin position="1948"/>
        <end position="1969"/>
    </location>
</feature>
<keyword evidence="2" id="KW-1133">Transmembrane helix</keyword>
<dbReference type="EMBL" id="CP042305">
    <property type="protein sequence ID" value="QDZ15649.1"/>
    <property type="molecule type" value="Genomic_DNA"/>
</dbReference>
<accession>A0A5B8M6A1</accession>
<dbReference type="Gene3D" id="2.60.120.260">
    <property type="entry name" value="Galactose-binding domain-like"/>
    <property type="match status" value="2"/>
</dbReference>
<organism evidence="5 6">
    <name type="scientific">Humibacter ginsenosidimutans</name>
    <dbReference type="NCBI Taxonomy" id="2599293"/>
    <lineage>
        <taxon>Bacteria</taxon>
        <taxon>Bacillati</taxon>
        <taxon>Actinomycetota</taxon>
        <taxon>Actinomycetes</taxon>
        <taxon>Micrococcales</taxon>
        <taxon>Microbacteriaceae</taxon>
        <taxon>Humibacter</taxon>
    </lineage>
</organism>